<gene>
    <name evidence="7" type="ORF">LSALG_LOCUS37520</name>
</gene>
<dbReference type="EMBL" id="OX465084">
    <property type="protein sequence ID" value="CAI9298776.1"/>
    <property type="molecule type" value="Genomic_DNA"/>
</dbReference>
<dbReference type="Proteomes" id="UP001177003">
    <property type="component" value="Chromosome 8"/>
</dbReference>
<dbReference type="CDD" id="cd00130">
    <property type="entry name" value="PAS"/>
    <property type="match status" value="1"/>
</dbReference>
<dbReference type="PROSITE" id="PS50112">
    <property type="entry name" value="PAS"/>
    <property type="match status" value="1"/>
</dbReference>
<feature type="domain" description="PAS" evidence="5">
    <location>
        <begin position="16"/>
        <end position="59"/>
    </location>
</feature>
<evidence type="ECO:0000256" key="4">
    <source>
        <dbReference type="ARBA" id="ARBA00023170"/>
    </source>
</evidence>
<dbReference type="Pfam" id="PF06200">
    <property type="entry name" value="tify"/>
    <property type="match status" value="1"/>
</dbReference>
<dbReference type="SUPFAM" id="SSF55785">
    <property type="entry name" value="PYP-like sensor domain (PAS domain)"/>
    <property type="match status" value="1"/>
</dbReference>
<name>A0AA35ZU24_LACSI</name>
<dbReference type="PROSITE" id="PS51320">
    <property type="entry name" value="TIFY"/>
    <property type="match status" value="1"/>
</dbReference>
<dbReference type="InterPro" id="IPR000014">
    <property type="entry name" value="PAS"/>
</dbReference>
<evidence type="ECO:0000259" key="6">
    <source>
        <dbReference type="PROSITE" id="PS51320"/>
    </source>
</evidence>
<evidence type="ECO:0000313" key="8">
    <source>
        <dbReference type="Proteomes" id="UP001177003"/>
    </source>
</evidence>
<accession>A0AA35ZU24</accession>
<sequence>MFMEIGKHVILSNWMNRSAKKLFGYEDYEALGKIVTYLLIYDEFQTSSAKILERVRSGHSLAGQFPFRKRLGVVFMALVNKGPLYEDEKKKGLNFKKLQWHRPQQLSSFVSNQTSKDILQKDGGLNRHTQDTSVDMDRNITDLEKPPKPPPTKRVFGFSLFKKITAITIFHTGKVNVYDDIPADKARALLQLAASPL</sequence>
<evidence type="ECO:0000256" key="1">
    <source>
        <dbReference type="ARBA" id="ARBA00022543"/>
    </source>
</evidence>
<keyword evidence="2" id="KW-0716">Sensory transduction</keyword>
<organism evidence="7 8">
    <name type="scientific">Lactuca saligna</name>
    <name type="common">Willowleaf lettuce</name>
    <dbReference type="NCBI Taxonomy" id="75948"/>
    <lineage>
        <taxon>Eukaryota</taxon>
        <taxon>Viridiplantae</taxon>
        <taxon>Streptophyta</taxon>
        <taxon>Embryophyta</taxon>
        <taxon>Tracheophyta</taxon>
        <taxon>Spermatophyta</taxon>
        <taxon>Magnoliopsida</taxon>
        <taxon>eudicotyledons</taxon>
        <taxon>Gunneridae</taxon>
        <taxon>Pentapetalae</taxon>
        <taxon>asterids</taxon>
        <taxon>campanulids</taxon>
        <taxon>Asterales</taxon>
        <taxon>Asteraceae</taxon>
        <taxon>Cichorioideae</taxon>
        <taxon>Cichorieae</taxon>
        <taxon>Lactucinae</taxon>
        <taxon>Lactuca</taxon>
    </lineage>
</organism>
<feature type="domain" description="Tify" evidence="6">
    <location>
        <begin position="160"/>
        <end position="195"/>
    </location>
</feature>
<dbReference type="InterPro" id="IPR010399">
    <property type="entry name" value="Tify_dom"/>
</dbReference>
<dbReference type="NCBIfam" id="TIGR00229">
    <property type="entry name" value="sensory_box"/>
    <property type="match status" value="1"/>
</dbReference>
<dbReference type="GO" id="GO:0009881">
    <property type="term" value="F:photoreceptor activity"/>
    <property type="evidence" value="ECO:0007669"/>
    <property type="project" value="UniProtKB-KW"/>
</dbReference>
<evidence type="ECO:0000256" key="2">
    <source>
        <dbReference type="ARBA" id="ARBA00022606"/>
    </source>
</evidence>
<evidence type="ECO:0000259" key="5">
    <source>
        <dbReference type="PROSITE" id="PS50112"/>
    </source>
</evidence>
<reference evidence="7" key="1">
    <citation type="submission" date="2023-04" db="EMBL/GenBank/DDBJ databases">
        <authorList>
            <person name="Vijverberg K."/>
            <person name="Xiong W."/>
            <person name="Schranz E."/>
        </authorList>
    </citation>
    <scope>NUCLEOTIDE SEQUENCE</scope>
</reference>
<dbReference type="InterPro" id="IPR035965">
    <property type="entry name" value="PAS-like_dom_sf"/>
</dbReference>
<keyword evidence="3" id="KW-0157">Chromophore</keyword>
<proteinExistence type="predicted"/>
<dbReference type="Gene3D" id="3.30.450.20">
    <property type="entry name" value="PAS domain"/>
    <property type="match status" value="1"/>
</dbReference>
<evidence type="ECO:0000313" key="7">
    <source>
        <dbReference type="EMBL" id="CAI9298776.1"/>
    </source>
</evidence>
<keyword evidence="8" id="KW-1185">Reference proteome</keyword>
<protein>
    <submittedName>
        <fullName evidence="7">Uncharacterized protein</fullName>
    </submittedName>
</protein>
<keyword evidence="1" id="KW-0600">Photoreceptor protein</keyword>
<evidence type="ECO:0000256" key="3">
    <source>
        <dbReference type="ARBA" id="ARBA00022991"/>
    </source>
</evidence>
<dbReference type="SMART" id="SM00979">
    <property type="entry name" value="TIFY"/>
    <property type="match status" value="1"/>
</dbReference>
<dbReference type="AlphaFoldDB" id="A0AA35ZU24"/>
<keyword evidence="4" id="KW-0675">Receptor</keyword>